<sequence length="84" mass="9172">CESSVPCTWQLGEVIAKDDFTDALLEEIYPAVDDQIGLQLEAAVFSEILSAAFKQIAPSEPSGKSDADKFSSAIIFSKYVFCFE</sequence>
<name>A0A4Y2H048_ARAVE</name>
<dbReference type="EMBL" id="BGPR01100991">
    <property type="protein sequence ID" value="GBM58128.1"/>
    <property type="molecule type" value="Genomic_DNA"/>
</dbReference>
<protein>
    <submittedName>
        <fullName evidence="1">Uncharacterized protein</fullName>
    </submittedName>
</protein>
<keyword evidence="2" id="KW-1185">Reference proteome</keyword>
<dbReference type="AlphaFoldDB" id="A0A4Y2H048"/>
<evidence type="ECO:0000313" key="2">
    <source>
        <dbReference type="Proteomes" id="UP000499080"/>
    </source>
</evidence>
<comment type="caution">
    <text evidence="1">The sequence shown here is derived from an EMBL/GenBank/DDBJ whole genome shotgun (WGS) entry which is preliminary data.</text>
</comment>
<feature type="non-terminal residue" evidence="1">
    <location>
        <position position="1"/>
    </location>
</feature>
<accession>A0A4Y2H048</accession>
<evidence type="ECO:0000313" key="1">
    <source>
        <dbReference type="EMBL" id="GBM58128.1"/>
    </source>
</evidence>
<organism evidence="1 2">
    <name type="scientific">Araneus ventricosus</name>
    <name type="common">Orbweaver spider</name>
    <name type="synonym">Epeira ventricosa</name>
    <dbReference type="NCBI Taxonomy" id="182803"/>
    <lineage>
        <taxon>Eukaryota</taxon>
        <taxon>Metazoa</taxon>
        <taxon>Ecdysozoa</taxon>
        <taxon>Arthropoda</taxon>
        <taxon>Chelicerata</taxon>
        <taxon>Arachnida</taxon>
        <taxon>Araneae</taxon>
        <taxon>Araneomorphae</taxon>
        <taxon>Entelegynae</taxon>
        <taxon>Araneoidea</taxon>
        <taxon>Araneidae</taxon>
        <taxon>Araneus</taxon>
    </lineage>
</organism>
<dbReference type="Proteomes" id="UP000499080">
    <property type="component" value="Unassembled WGS sequence"/>
</dbReference>
<proteinExistence type="predicted"/>
<gene>
    <name evidence="1" type="ORF">AVEN_235989_1</name>
</gene>
<reference evidence="1 2" key="1">
    <citation type="journal article" date="2019" name="Sci. Rep.">
        <title>Orb-weaving spider Araneus ventricosus genome elucidates the spidroin gene catalogue.</title>
        <authorList>
            <person name="Kono N."/>
            <person name="Nakamura H."/>
            <person name="Ohtoshi R."/>
            <person name="Moran D.A.P."/>
            <person name="Shinohara A."/>
            <person name="Yoshida Y."/>
            <person name="Fujiwara M."/>
            <person name="Mori M."/>
            <person name="Tomita M."/>
            <person name="Arakawa K."/>
        </authorList>
    </citation>
    <scope>NUCLEOTIDE SEQUENCE [LARGE SCALE GENOMIC DNA]</scope>
</reference>